<dbReference type="Proteomes" id="UP000076408">
    <property type="component" value="Unassembled WGS sequence"/>
</dbReference>
<proteinExistence type="predicted"/>
<dbReference type="EnsemblMetazoa" id="ASTEI08509-RA">
    <property type="protein sequence ID" value="ASTEI08509-PA"/>
    <property type="gene ID" value="ASTEI08509"/>
</dbReference>
<keyword evidence="2" id="KW-1185">Reference proteome</keyword>
<organism evidence="1 2">
    <name type="scientific">Anopheles stephensi</name>
    <name type="common">Indo-Pakistan malaria mosquito</name>
    <dbReference type="NCBI Taxonomy" id="30069"/>
    <lineage>
        <taxon>Eukaryota</taxon>
        <taxon>Metazoa</taxon>
        <taxon>Ecdysozoa</taxon>
        <taxon>Arthropoda</taxon>
        <taxon>Hexapoda</taxon>
        <taxon>Insecta</taxon>
        <taxon>Pterygota</taxon>
        <taxon>Neoptera</taxon>
        <taxon>Endopterygota</taxon>
        <taxon>Diptera</taxon>
        <taxon>Nematocera</taxon>
        <taxon>Culicoidea</taxon>
        <taxon>Culicidae</taxon>
        <taxon>Anophelinae</taxon>
        <taxon>Anopheles</taxon>
    </lineage>
</organism>
<accession>A0A182YJ73</accession>
<dbReference type="AlphaFoldDB" id="A0A182YJ73"/>
<name>A0A182YJ73_ANOST</name>
<sequence>MKYFVAACLLIVAVAQLAEGGCYPMTTSCSSCMGPLPVHYSVEYVTPVKCHTCEKKCCPMGYKEECGRCVPDCACFRKLVTRY</sequence>
<reference evidence="1" key="2">
    <citation type="submission" date="2020-05" db="UniProtKB">
        <authorList>
            <consortium name="EnsemblMetazoa"/>
        </authorList>
    </citation>
    <scope>IDENTIFICATION</scope>
    <source>
        <strain evidence="1">Indian</strain>
    </source>
</reference>
<dbReference type="VEuPathDB" id="VectorBase:ASTEI08509"/>
<evidence type="ECO:0000313" key="2">
    <source>
        <dbReference type="Proteomes" id="UP000076408"/>
    </source>
</evidence>
<evidence type="ECO:0000313" key="1">
    <source>
        <dbReference type="EnsemblMetazoa" id="ASTEI08509-PA"/>
    </source>
</evidence>
<evidence type="ECO:0008006" key="3">
    <source>
        <dbReference type="Google" id="ProtNLM"/>
    </source>
</evidence>
<dbReference type="VEuPathDB" id="VectorBase:ASTE007855"/>
<reference evidence="2" key="1">
    <citation type="journal article" date="2014" name="Genome Biol.">
        <title>Genome analysis of a major urban malaria vector mosquito, Anopheles stephensi.</title>
        <authorList>
            <person name="Jiang X."/>
            <person name="Peery A."/>
            <person name="Hall A.B."/>
            <person name="Sharma A."/>
            <person name="Chen X.G."/>
            <person name="Waterhouse R.M."/>
            <person name="Komissarov A."/>
            <person name="Riehle M.M."/>
            <person name="Shouche Y."/>
            <person name="Sharakhova M.V."/>
            <person name="Lawson D."/>
            <person name="Pakpour N."/>
            <person name="Arensburger P."/>
            <person name="Davidson V.L."/>
            <person name="Eiglmeier K."/>
            <person name="Emrich S."/>
            <person name="George P."/>
            <person name="Kennedy R.C."/>
            <person name="Mane S.P."/>
            <person name="Maslen G."/>
            <person name="Oringanje C."/>
            <person name="Qi Y."/>
            <person name="Settlage R."/>
            <person name="Tojo M."/>
            <person name="Tubio J.M."/>
            <person name="Unger M.F."/>
            <person name="Wang B."/>
            <person name="Vernick K.D."/>
            <person name="Ribeiro J.M."/>
            <person name="James A.A."/>
            <person name="Michel K."/>
            <person name="Riehle M.A."/>
            <person name="Luckhart S."/>
            <person name="Sharakhov I.V."/>
            <person name="Tu Z."/>
        </authorList>
    </citation>
    <scope>NUCLEOTIDE SEQUENCE [LARGE SCALE GENOMIC DNA]</scope>
    <source>
        <strain evidence="2">Indian</strain>
    </source>
</reference>
<protein>
    <recommendedName>
        <fullName evidence="3">TNFR-Cys domain-containing protein</fullName>
    </recommendedName>
</protein>